<keyword evidence="3" id="KW-1185">Reference proteome</keyword>
<dbReference type="AlphaFoldDB" id="A0AAN9ERY0"/>
<organism evidence="2 3">
    <name type="scientific">Clitoria ternatea</name>
    <name type="common">Butterfly pea</name>
    <dbReference type="NCBI Taxonomy" id="43366"/>
    <lineage>
        <taxon>Eukaryota</taxon>
        <taxon>Viridiplantae</taxon>
        <taxon>Streptophyta</taxon>
        <taxon>Embryophyta</taxon>
        <taxon>Tracheophyta</taxon>
        <taxon>Spermatophyta</taxon>
        <taxon>Magnoliopsida</taxon>
        <taxon>eudicotyledons</taxon>
        <taxon>Gunneridae</taxon>
        <taxon>Pentapetalae</taxon>
        <taxon>rosids</taxon>
        <taxon>fabids</taxon>
        <taxon>Fabales</taxon>
        <taxon>Fabaceae</taxon>
        <taxon>Papilionoideae</taxon>
        <taxon>50 kb inversion clade</taxon>
        <taxon>NPAAA clade</taxon>
        <taxon>indigoferoid/millettioid clade</taxon>
        <taxon>Phaseoleae</taxon>
        <taxon>Clitoria</taxon>
    </lineage>
</organism>
<comment type="caution">
    <text evidence="2">The sequence shown here is derived from an EMBL/GenBank/DDBJ whole genome shotgun (WGS) entry which is preliminary data.</text>
</comment>
<feature type="region of interest" description="Disordered" evidence="1">
    <location>
        <begin position="88"/>
        <end position="126"/>
    </location>
</feature>
<evidence type="ECO:0000313" key="3">
    <source>
        <dbReference type="Proteomes" id="UP001359559"/>
    </source>
</evidence>
<proteinExistence type="predicted"/>
<dbReference type="Proteomes" id="UP001359559">
    <property type="component" value="Unassembled WGS sequence"/>
</dbReference>
<feature type="region of interest" description="Disordered" evidence="1">
    <location>
        <begin position="1"/>
        <end position="75"/>
    </location>
</feature>
<feature type="compositionally biased region" description="Polar residues" evidence="1">
    <location>
        <begin position="98"/>
        <end position="114"/>
    </location>
</feature>
<protein>
    <submittedName>
        <fullName evidence="2">Uncharacterized protein</fullName>
    </submittedName>
</protein>
<gene>
    <name evidence="2" type="ORF">RJT34_29653</name>
</gene>
<accession>A0AAN9ERY0</accession>
<dbReference type="EMBL" id="JAYKXN010000008">
    <property type="protein sequence ID" value="KAK7262093.1"/>
    <property type="molecule type" value="Genomic_DNA"/>
</dbReference>
<name>A0AAN9ERY0_CLITE</name>
<evidence type="ECO:0000313" key="2">
    <source>
        <dbReference type="EMBL" id="KAK7262093.1"/>
    </source>
</evidence>
<evidence type="ECO:0000256" key="1">
    <source>
        <dbReference type="SAM" id="MobiDB-lite"/>
    </source>
</evidence>
<reference evidence="2 3" key="1">
    <citation type="submission" date="2024-01" db="EMBL/GenBank/DDBJ databases">
        <title>The genomes of 5 underutilized Papilionoideae crops provide insights into root nodulation and disease resistance.</title>
        <authorList>
            <person name="Yuan L."/>
        </authorList>
    </citation>
    <scope>NUCLEOTIDE SEQUENCE [LARGE SCALE GENOMIC DNA]</scope>
    <source>
        <strain evidence="2">LY-2023</strain>
        <tissue evidence="2">Leaf</tissue>
    </source>
</reference>
<feature type="compositionally biased region" description="Polar residues" evidence="1">
    <location>
        <begin position="47"/>
        <end position="70"/>
    </location>
</feature>
<sequence length="126" mass="14468">MQKEQKRERRRHRDRERRKSMSAEEREQHLARRRRNYHLRKQRAANAPQSEATTSSGNHLQHETGSSIQLQDPPRSMRLTHVKRLARNLGTGPVSVPTEFTSSSTGDGITTQTLHLPHVQEDGADS</sequence>
<feature type="compositionally biased region" description="Basic residues" evidence="1">
    <location>
        <begin position="31"/>
        <end position="43"/>
    </location>
</feature>
<feature type="compositionally biased region" description="Basic and acidic residues" evidence="1">
    <location>
        <begin position="17"/>
        <end position="30"/>
    </location>
</feature>